<dbReference type="Gene3D" id="1.10.510.10">
    <property type="entry name" value="Transferase(Phosphotransferase) domain 1"/>
    <property type="match status" value="1"/>
</dbReference>
<dbReference type="GO" id="GO:0004674">
    <property type="term" value="F:protein serine/threonine kinase activity"/>
    <property type="evidence" value="ECO:0007669"/>
    <property type="project" value="UniProtKB-KW"/>
</dbReference>
<evidence type="ECO:0000256" key="4">
    <source>
        <dbReference type="ARBA" id="ARBA00022777"/>
    </source>
</evidence>
<keyword evidence="7" id="KW-0723">Serine/threonine-protein kinase</keyword>
<evidence type="ECO:0000313" key="8">
    <source>
        <dbReference type="Proteomes" id="UP000295136"/>
    </source>
</evidence>
<accession>A0A4R5EXH2</accession>
<dbReference type="InterPro" id="IPR000719">
    <property type="entry name" value="Prot_kinase_dom"/>
</dbReference>
<organism evidence="7 8">
    <name type="scientific">Nonomuraea mesophila</name>
    <dbReference type="NCBI Taxonomy" id="2530382"/>
    <lineage>
        <taxon>Bacteria</taxon>
        <taxon>Bacillati</taxon>
        <taxon>Actinomycetota</taxon>
        <taxon>Actinomycetes</taxon>
        <taxon>Streptosporangiales</taxon>
        <taxon>Streptosporangiaceae</taxon>
        <taxon>Nonomuraea</taxon>
    </lineage>
</organism>
<keyword evidence="8" id="KW-1185">Reference proteome</keyword>
<evidence type="ECO:0000313" key="7">
    <source>
        <dbReference type="EMBL" id="TDE39497.1"/>
    </source>
</evidence>
<dbReference type="Gene3D" id="3.30.200.20">
    <property type="entry name" value="Phosphorylase Kinase, domain 1"/>
    <property type="match status" value="1"/>
</dbReference>
<keyword evidence="3" id="KW-0547">Nucleotide-binding</keyword>
<keyword evidence="5" id="KW-0067">ATP-binding</keyword>
<protein>
    <recommendedName>
        <fullName evidence="1">non-specific serine/threonine protein kinase</fullName>
        <ecNumber evidence="1">2.7.11.1</ecNumber>
    </recommendedName>
</protein>
<dbReference type="InterPro" id="IPR011009">
    <property type="entry name" value="Kinase-like_dom_sf"/>
</dbReference>
<dbReference type="EC" id="2.7.11.1" evidence="1"/>
<dbReference type="PANTHER" id="PTHR43671:SF13">
    <property type="entry name" value="SERINE_THREONINE-PROTEIN KINASE NEK2"/>
    <property type="match status" value="1"/>
</dbReference>
<dbReference type="InterPro" id="IPR008271">
    <property type="entry name" value="Ser/Thr_kinase_AS"/>
</dbReference>
<evidence type="ECO:0000259" key="6">
    <source>
        <dbReference type="PROSITE" id="PS50011"/>
    </source>
</evidence>
<dbReference type="PANTHER" id="PTHR43671">
    <property type="entry name" value="SERINE/THREONINE-PROTEIN KINASE NEK"/>
    <property type="match status" value="1"/>
</dbReference>
<comment type="caution">
    <text evidence="7">The sequence shown here is derived from an EMBL/GenBank/DDBJ whole genome shotgun (WGS) entry which is preliminary data.</text>
</comment>
<dbReference type="SMART" id="SM00220">
    <property type="entry name" value="S_TKc"/>
    <property type="match status" value="1"/>
</dbReference>
<evidence type="ECO:0000256" key="5">
    <source>
        <dbReference type="ARBA" id="ARBA00022840"/>
    </source>
</evidence>
<dbReference type="SUPFAM" id="SSF56112">
    <property type="entry name" value="Protein kinase-like (PK-like)"/>
    <property type="match status" value="1"/>
</dbReference>
<dbReference type="GO" id="GO:0005524">
    <property type="term" value="F:ATP binding"/>
    <property type="evidence" value="ECO:0007669"/>
    <property type="project" value="UniProtKB-KW"/>
</dbReference>
<evidence type="ECO:0000256" key="1">
    <source>
        <dbReference type="ARBA" id="ARBA00012513"/>
    </source>
</evidence>
<dbReference type="PROSITE" id="PS50011">
    <property type="entry name" value="PROTEIN_KINASE_DOM"/>
    <property type="match status" value="1"/>
</dbReference>
<evidence type="ECO:0000256" key="3">
    <source>
        <dbReference type="ARBA" id="ARBA00022741"/>
    </source>
</evidence>
<dbReference type="Proteomes" id="UP000295136">
    <property type="component" value="Unassembled WGS sequence"/>
</dbReference>
<dbReference type="AlphaFoldDB" id="A0A4R5EXH2"/>
<gene>
    <name evidence="7" type="ORF">E1295_32760</name>
</gene>
<dbReference type="CDD" id="cd14014">
    <property type="entry name" value="STKc_PknB_like"/>
    <property type="match status" value="1"/>
</dbReference>
<sequence length="593" mass="63634">MSGAALLPGDPRHIGRYTVMGRLGAGGQGVVYLANAPDGAQVALKVINADVGSDARRLFEREFAVLRRVSSFCTAQVLDADVTADPPYIVSEYVPGSSLHAHVAEHGPLMGTELDRLAVATATALIAIHRAGIVHRDLKPQNVLLGHDGPRVIDFGIARVLQDGAALASAQVGTPRYMAPEQIRGEEFGPAADIFAWGATIVHAATGRSPFEGGTLPAILYRVLHEPPDLTSLPAHLRPLVERCLSKDPADRPTAAELPLSIMDVGVVPQTEPRRGRRLPARALKTSRKVMSAAIAVAAAAALTAGVLWYAQDREEAKVTPPPAAGGPPAYALAAAGAARTAFEAWYSLDHADYDDAARRTLALLSGVAAQDYQHLIDNSRSAVVAAKAKQTARATAAGIVWASPQRVSIIVTGLSAITRNGTPAEASDPLLFAEMVPSGGGWKMDYARTTSSGSTAPPGAAWPTAQARQMVTDAARCQTEAFINGPRLEERPDFFSRCTTGRAERWWRELAALPDAQVPDWWTWQYRDIGTAFERFDGPDSATLIHLGDSAKAPEHEVVGYRLHLRRVDGRWKLEDVTSPKDNRSLFQRRTK</sequence>
<proteinExistence type="predicted"/>
<dbReference type="Pfam" id="PF00069">
    <property type="entry name" value="Pkinase"/>
    <property type="match status" value="1"/>
</dbReference>
<dbReference type="InterPro" id="IPR050660">
    <property type="entry name" value="NEK_Ser/Thr_kinase"/>
</dbReference>
<name>A0A4R5EXH2_9ACTN</name>
<dbReference type="EMBL" id="SMLD01000114">
    <property type="protein sequence ID" value="TDE39497.1"/>
    <property type="molecule type" value="Genomic_DNA"/>
</dbReference>
<keyword evidence="4 7" id="KW-0418">Kinase</keyword>
<keyword evidence="2" id="KW-0808">Transferase</keyword>
<reference evidence="7 8" key="1">
    <citation type="submission" date="2019-03" db="EMBL/GenBank/DDBJ databases">
        <title>Draft genome sequences of novel Actinobacteria.</title>
        <authorList>
            <person name="Sahin N."/>
            <person name="Ay H."/>
            <person name="Saygin H."/>
        </authorList>
    </citation>
    <scope>NUCLEOTIDE SEQUENCE [LARGE SCALE GENOMIC DNA]</scope>
    <source>
        <strain evidence="7 8">6K102</strain>
    </source>
</reference>
<evidence type="ECO:0000256" key="2">
    <source>
        <dbReference type="ARBA" id="ARBA00022679"/>
    </source>
</evidence>
<feature type="domain" description="Protein kinase" evidence="6">
    <location>
        <begin position="17"/>
        <end position="267"/>
    </location>
</feature>
<dbReference type="PROSITE" id="PS00108">
    <property type="entry name" value="PROTEIN_KINASE_ST"/>
    <property type="match status" value="1"/>
</dbReference>